<reference evidence="1 2" key="1">
    <citation type="submission" date="2016-11" db="EMBL/GenBank/DDBJ databases">
        <title>Complete genome sequence of the aerobically denitrifying bacterium Chelatococcus daeguensis TAD1.</title>
        <authorList>
            <person name="Yang Y."/>
            <person name="Huang S."/>
            <person name="Lin E."/>
        </authorList>
    </citation>
    <scope>NUCLEOTIDE SEQUENCE [LARGE SCALE GENOMIC DNA]</scope>
    <source>
        <strain evidence="1 2">TAD1</strain>
        <plasmid evidence="2">ptad1</plasmid>
    </source>
</reference>
<evidence type="ECO:0000313" key="1">
    <source>
        <dbReference type="EMBL" id="APF39369.1"/>
    </source>
</evidence>
<keyword evidence="2" id="KW-1185">Reference proteome</keyword>
<protein>
    <submittedName>
        <fullName evidence="1">Uncharacterized protein</fullName>
    </submittedName>
</protein>
<keyword evidence="1" id="KW-0614">Plasmid</keyword>
<sequence length="86" mass="9188">MDGRDKPGHDGGEGRISGGNVARAFLFLASTKCHGAPVLRRDATSPTVMPALVAGIHALERRPTSEAWMAGTSPAITRERERLFFG</sequence>
<dbReference type="KEGG" id="cdq:BOQ54_17860"/>
<dbReference type="EMBL" id="CP018096">
    <property type="protein sequence ID" value="APF39369.1"/>
    <property type="molecule type" value="Genomic_DNA"/>
</dbReference>
<evidence type="ECO:0000313" key="2">
    <source>
        <dbReference type="Proteomes" id="UP000182703"/>
    </source>
</evidence>
<name>A0AAC9JW13_9HYPH</name>
<gene>
    <name evidence="1" type="ORF">BOQ54_17860</name>
</gene>
<proteinExistence type="predicted"/>
<dbReference type="AlphaFoldDB" id="A0AAC9JW13"/>
<organism evidence="1 2">
    <name type="scientific">Chelatococcus daeguensis</name>
    <dbReference type="NCBI Taxonomy" id="444444"/>
    <lineage>
        <taxon>Bacteria</taxon>
        <taxon>Pseudomonadati</taxon>
        <taxon>Pseudomonadota</taxon>
        <taxon>Alphaproteobacteria</taxon>
        <taxon>Hyphomicrobiales</taxon>
        <taxon>Chelatococcaceae</taxon>
        <taxon>Chelatococcus</taxon>
    </lineage>
</organism>
<geneLocation type="plasmid" evidence="2">
    <name>ptad1</name>
</geneLocation>
<dbReference type="Proteomes" id="UP000182703">
    <property type="component" value="Plasmid pTAD1"/>
</dbReference>
<accession>A0AAC9JW13</accession>